<dbReference type="Proteomes" id="UP000051006">
    <property type="component" value="Unassembled WGS sequence"/>
</dbReference>
<dbReference type="RefSeq" id="WP_057879571.1">
    <property type="nucleotide sequence ID" value="NZ_JQCF01000001.1"/>
</dbReference>
<organism evidence="1 2">
    <name type="scientific">Companilactobacillus kimchiensis</name>
    <dbReference type="NCBI Taxonomy" id="993692"/>
    <lineage>
        <taxon>Bacteria</taxon>
        <taxon>Bacillati</taxon>
        <taxon>Bacillota</taxon>
        <taxon>Bacilli</taxon>
        <taxon>Lactobacillales</taxon>
        <taxon>Lactobacillaceae</taxon>
        <taxon>Companilactobacillus</taxon>
    </lineage>
</organism>
<proteinExistence type="predicted"/>
<dbReference type="EMBL" id="JQCF01000001">
    <property type="protein sequence ID" value="KRO00834.1"/>
    <property type="molecule type" value="Genomic_DNA"/>
</dbReference>
<dbReference type="STRING" id="993692.IV57_GL000155"/>
<protein>
    <recommendedName>
        <fullName evidence="3">PTS EIIA type-2 domain-containing protein</fullName>
    </recommendedName>
</protein>
<dbReference type="AlphaFoldDB" id="A0A0R2LN06"/>
<comment type="caution">
    <text evidence="1">The sequence shown here is derived from an EMBL/GenBank/DDBJ whole genome shotgun (WGS) entry which is preliminary data.</text>
</comment>
<dbReference type="PATRIC" id="fig|993692.3.peg.156"/>
<gene>
    <name evidence="1" type="ORF">IV57_GL000155</name>
</gene>
<keyword evidence="2" id="KW-1185">Reference proteome</keyword>
<name>A0A0R2LN06_9LACO</name>
<evidence type="ECO:0000313" key="1">
    <source>
        <dbReference type="EMBL" id="KRO00834.1"/>
    </source>
</evidence>
<accession>A0A0R2LN06</accession>
<reference evidence="1 2" key="1">
    <citation type="journal article" date="2015" name="Genome Announc.">
        <title>Expanding the biotechnology potential of lactobacilli through comparative genomics of 213 strains and associated genera.</title>
        <authorList>
            <person name="Sun Z."/>
            <person name="Harris H.M."/>
            <person name="McCann A."/>
            <person name="Guo C."/>
            <person name="Argimon S."/>
            <person name="Zhang W."/>
            <person name="Yang X."/>
            <person name="Jeffery I.B."/>
            <person name="Cooney J.C."/>
            <person name="Kagawa T.F."/>
            <person name="Liu W."/>
            <person name="Song Y."/>
            <person name="Salvetti E."/>
            <person name="Wrobel A."/>
            <person name="Rasinkangas P."/>
            <person name="Parkhill J."/>
            <person name="Rea M.C."/>
            <person name="O'Sullivan O."/>
            <person name="Ritari J."/>
            <person name="Douillard F.P."/>
            <person name="Paul Ross R."/>
            <person name="Yang R."/>
            <person name="Briner A.E."/>
            <person name="Felis G.E."/>
            <person name="de Vos W.M."/>
            <person name="Barrangou R."/>
            <person name="Klaenhammer T.R."/>
            <person name="Caufield P.W."/>
            <person name="Cui Y."/>
            <person name="Zhang H."/>
            <person name="O'Toole P.W."/>
        </authorList>
    </citation>
    <scope>NUCLEOTIDE SEQUENCE [LARGE SCALE GENOMIC DNA]</scope>
    <source>
        <strain evidence="1 2">DSM 24716</strain>
    </source>
</reference>
<sequence>MKSIVNERFCTLNANNITSLNKEVYKIVNFIEPTLKSDEIQRLIDKRNQLGDGLVNDDSLIIHVISKKVLDNIAIYGYLRKTIYWNSEFTNISVNLKKIVILVVNPNLKKGELINLEAFINNEKINNVKKLVMG</sequence>
<evidence type="ECO:0000313" key="2">
    <source>
        <dbReference type="Proteomes" id="UP000051006"/>
    </source>
</evidence>
<evidence type="ECO:0008006" key="3">
    <source>
        <dbReference type="Google" id="ProtNLM"/>
    </source>
</evidence>